<dbReference type="OrthoDB" id="4087635at2759"/>
<feature type="region of interest" description="Disordered" evidence="1">
    <location>
        <begin position="159"/>
        <end position="178"/>
    </location>
</feature>
<gene>
    <name evidence="2" type="ORF">METBISCDRAFT_22296</name>
</gene>
<keyword evidence="3" id="KW-1185">Reference proteome</keyword>
<dbReference type="EMBL" id="ML004440">
    <property type="protein sequence ID" value="RKP31557.1"/>
    <property type="molecule type" value="Genomic_DNA"/>
</dbReference>
<organism evidence="2 3">
    <name type="scientific">Metschnikowia bicuspidata</name>
    <dbReference type="NCBI Taxonomy" id="27322"/>
    <lineage>
        <taxon>Eukaryota</taxon>
        <taxon>Fungi</taxon>
        <taxon>Dikarya</taxon>
        <taxon>Ascomycota</taxon>
        <taxon>Saccharomycotina</taxon>
        <taxon>Pichiomycetes</taxon>
        <taxon>Metschnikowiaceae</taxon>
        <taxon>Metschnikowia</taxon>
    </lineage>
</organism>
<protein>
    <submittedName>
        <fullName evidence="2">Uncharacterized protein</fullName>
    </submittedName>
</protein>
<dbReference type="AlphaFoldDB" id="A0A4P9ZEW3"/>
<name>A0A4P9ZEW3_9ASCO</name>
<proteinExistence type="predicted"/>
<evidence type="ECO:0000313" key="2">
    <source>
        <dbReference type="EMBL" id="RKP31557.1"/>
    </source>
</evidence>
<evidence type="ECO:0000256" key="1">
    <source>
        <dbReference type="SAM" id="MobiDB-lite"/>
    </source>
</evidence>
<evidence type="ECO:0000313" key="3">
    <source>
        <dbReference type="Proteomes" id="UP000268321"/>
    </source>
</evidence>
<feature type="region of interest" description="Disordered" evidence="1">
    <location>
        <begin position="35"/>
        <end position="57"/>
    </location>
</feature>
<dbReference type="Proteomes" id="UP000268321">
    <property type="component" value="Unassembled WGS sequence"/>
</dbReference>
<sequence>MDDSGGASMFGVVKNFEVKPRNALKWARYASLVASDDNASKPRDRKRSNGPAGTSAGEVLLHRVGTQLAGEGGEDLPQVMDDIVPHRTADDWATESPGARDAALENLAYKIFTLDNLKDHVQSGAGASDTFSLKELYFRDAHMDAVPLDKEYADAYGNVSDEDSSCAAQRNVPEDEDDVELLDDYSKSAMPHSELYDQYLSVDSDSLDEDSSKLRDPESVRGDLVLRIERLEISVKVRSECLLRLELSLKDVQERRVSVLQKLLDL</sequence>
<accession>A0A4P9ZEW3</accession>
<reference evidence="3" key="1">
    <citation type="journal article" date="2018" name="Nat. Microbiol.">
        <title>Leveraging single-cell genomics to expand the fungal tree of life.</title>
        <authorList>
            <person name="Ahrendt S.R."/>
            <person name="Quandt C.A."/>
            <person name="Ciobanu D."/>
            <person name="Clum A."/>
            <person name="Salamov A."/>
            <person name="Andreopoulos B."/>
            <person name="Cheng J.F."/>
            <person name="Woyke T."/>
            <person name="Pelin A."/>
            <person name="Henrissat B."/>
            <person name="Reynolds N.K."/>
            <person name="Benny G.L."/>
            <person name="Smith M.E."/>
            <person name="James T.Y."/>
            <person name="Grigoriev I.V."/>
        </authorList>
    </citation>
    <scope>NUCLEOTIDE SEQUENCE [LARGE SCALE GENOMIC DNA]</scope>
    <source>
        <strain evidence="3">Baker2002</strain>
    </source>
</reference>